<dbReference type="Gene3D" id="3.10.20.90">
    <property type="entry name" value="Phosphatidylinositol 3-kinase Catalytic Subunit, Chain A, domain 1"/>
    <property type="match status" value="1"/>
</dbReference>
<evidence type="ECO:0000256" key="1">
    <source>
        <dbReference type="ARBA" id="ARBA00022723"/>
    </source>
</evidence>
<dbReference type="VEuPathDB" id="AmoebaDB:DICPUDRAFT_96926"/>
<dbReference type="OrthoDB" id="431929at2759"/>
<keyword evidence="8" id="KW-1185">Reference proteome</keyword>
<dbReference type="PROSITE" id="PS51039">
    <property type="entry name" value="ZF_AN1"/>
    <property type="match status" value="1"/>
</dbReference>
<dbReference type="SUPFAM" id="SSF118310">
    <property type="entry name" value="AN1-like Zinc finger"/>
    <property type="match status" value="1"/>
</dbReference>
<dbReference type="PROSITE" id="PS50033">
    <property type="entry name" value="UBX"/>
    <property type="match status" value="1"/>
</dbReference>
<evidence type="ECO:0000313" key="8">
    <source>
        <dbReference type="Proteomes" id="UP000001064"/>
    </source>
</evidence>
<proteinExistence type="predicted"/>
<feature type="domain" description="UBX" evidence="5">
    <location>
        <begin position="197"/>
        <end position="276"/>
    </location>
</feature>
<organism evidence="7 8">
    <name type="scientific">Dictyostelium purpureum</name>
    <name type="common">Slime mold</name>
    <dbReference type="NCBI Taxonomy" id="5786"/>
    <lineage>
        <taxon>Eukaryota</taxon>
        <taxon>Amoebozoa</taxon>
        <taxon>Evosea</taxon>
        <taxon>Eumycetozoa</taxon>
        <taxon>Dictyostelia</taxon>
        <taxon>Dictyosteliales</taxon>
        <taxon>Dictyosteliaceae</taxon>
        <taxon>Dictyostelium</taxon>
    </lineage>
</organism>
<dbReference type="InterPro" id="IPR035896">
    <property type="entry name" value="AN1-like_Znf"/>
</dbReference>
<dbReference type="SUPFAM" id="SSF54236">
    <property type="entry name" value="Ubiquitin-like"/>
    <property type="match status" value="1"/>
</dbReference>
<dbReference type="EMBL" id="GL870977">
    <property type="protein sequence ID" value="EGC38431.1"/>
    <property type="molecule type" value="Genomic_DNA"/>
</dbReference>
<dbReference type="GeneID" id="10502135"/>
<keyword evidence="2 4" id="KW-0863">Zinc-finger</keyword>
<reference evidence="8" key="1">
    <citation type="journal article" date="2011" name="Genome Biol.">
        <title>Comparative genomics of the social amoebae Dictyostelium discoideum and Dictyostelium purpureum.</title>
        <authorList>
            <consortium name="US DOE Joint Genome Institute (JGI-PGF)"/>
            <person name="Sucgang R."/>
            <person name="Kuo A."/>
            <person name="Tian X."/>
            <person name="Salerno W."/>
            <person name="Parikh A."/>
            <person name="Feasley C.L."/>
            <person name="Dalin E."/>
            <person name="Tu H."/>
            <person name="Huang E."/>
            <person name="Barry K."/>
            <person name="Lindquist E."/>
            <person name="Shapiro H."/>
            <person name="Bruce D."/>
            <person name="Schmutz J."/>
            <person name="Salamov A."/>
            <person name="Fey P."/>
            <person name="Gaudet P."/>
            <person name="Anjard C."/>
            <person name="Babu M.M."/>
            <person name="Basu S."/>
            <person name="Bushmanova Y."/>
            <person name="van der Wel H."/>
            <person name="Katoh-Kurasawa M."/>
            <person name="Dinh C."/>
            <person name="Coutinho P.M."/>
            <person name="Saito T."/>
            <person name="Elias M."/>
            <person name="Schaap P."/>
            <person name="Kay R.R."/>
            <person name="Henrissat B."/>
            <person name="Eichinger L."/>
            <person name="Rivero F."/>
            <person name="Putnam N.H."/>
            <person name="West C.M."/>
            <person name="Loomis W.F."/>
            <person name="Chisholm R.L."/>
            <person name="Shaulsky G."/>
            <person name="Strassmann J.E."/>
            <person name="Queller D.C."/>
            <person name="Kuspa A."/>
            <person name="Grigoriev I.V."/>
        </authorList>
    </citation>
    <scope>NUCLEOTIDE SEQUENCE [LARGE SCALE GENOMIC DNA]</scope>
    <source>
        <strain evidence="8">QSDP1</strain>
    </source>
</reference>
<dbReference type="KEGG" id="dpp:DICPUDRAFT_96926"/>
<dbReference type="PANTHER" id="PTHR14677:SF20">
    <property type="entry name" value="ZINC FINGER AN1-TYPE CONTAINING 2A-RELATED"/>
    <property type="match status" value="1"/>
</dbReference>
<evidence type="ECO:0000259" key="5">
    <source>
        <dbReference type="PROSITE" id="PS50033"/>
    </source>
</evidence>
<dbReference type="Proteomes" id="UP000001064">
    <property type="component" value="Unassembled WGS sequence"/>
</dbReference>
<dbReference type="PANTHER" id="PTHR14677">
    <property type="entry name" value="ARSENITE INDUCUBLE RNA ASSOCIATED PROTEIN AIP-1-RELATED"/>
    <property type="match status" value="1"/>
</dbReference>
<dbReference type="InParanoid" id="F0ZCE8"/>
<dbReference type="Pfam" id="PF00789">
    <property type="entry name" value="UBX"/>
    <property type="match status" value="1"/>
</dbReference>
<dbReference type="InterPro" id="IPR029071">
    <property type="entry name" value="Ubiquitin-like_domsf"/>
</dbReference>
<name>F0ZCE8_DICPU</name>
<dbReference type="SMART" id="SM00154">
    <property type="entry name" value="ZnF_AN1"/>
    <property type="match status" value="2"/>
</dbReference>
<protein>
    <recommendedName>
        <fullName evidence="9">AN1-type zinc finger-containing protein</fullName>
    </recommendedName>
</protein>
<dbReference type="eggNOG" id="KOG3183">
    <property type="taxonomic scope" value="Eukaryota"/>
</dbReference>
<dbReference type="OMA" id="VCEINIL"/>
<keyword evidence="1" id="KW-0479">Metal-binding</keyword>
<evidence type="ECO:0000259" key="6">
    <source>
        <dbReference type="PROSITE" id="PS51039"/>
    </source>
</evidence>
<accession>F0ZCE8</accession>
<dbReference type="AlphaFoldDB" id="F0ZCE8"/>
<dbReference type="FunCoup" id="F0ZCE8">
    <property type="interactions" value="619"/>
</dbReference>
<dbReference type="RefSeq" id="XP_003285092.1">
    <property type="nucleotide sequence ID" value="XM_003285044.1"/>
</dbReference>
<evidence type="ECO:0000256" key="3">
    <source>
        <dbReference type="ARBA" id="ARBA00022833"/>
    </source>
</evidence>
<gene>
    <name evidence="7" type="ORF">DICPUDRAFT_96926</name>
</gene>
<evidence type="ECO:0000256" key="2">
    <source>
        <dbReference type="ARBA" id="ARBA00022771"/>
    </source>
</evidence>
<evidence type="ECO:0008006" key="9">
    <source>
        <dbReference type="Google" id="ProtNLM"/>
    </source>
</evidence>
<dbReference type="Gene3D" id="4.10.1110.10">
    <property type="entry name" value="AN1-like Zinc finger"/>
    <property type="match status" value="2"/>
</dbReference>
<dbReference type="GO" id="GO:0008270">
    <property type="term" value="F:zinc ion binding"/>
    <property type="evidence" value="ECO:0007669"/>
    <property type="project" value="UniProtKB-KW"/>
</dbReference>
<dbReference type="InterPro" id="IPR000058">
    <property type="entry name" value="Znf_AN1"/>
</dbReference>
<dbReference type="GO" id="GO:0005737">
    <property type="term" value="C:cytoplasm"/>
    <property type="evidence" value="ECO:0000318"/>
    <property type="project" value="GO_Central"/>
</dbReference>
<dbReference type="Pfam" id="PF01428">
    <property type="entry name" value="zf-AN1"/>
    <property type="match status" value="2"/>
</dbReference>
<evidence type="ECO:0000313" key="7">
    <source>
        <dbReference type="EMBL" id="EGC38431.1"/>
    </source>
</evidence>
<dbReference type="CDD" id="cd01767">
    <property type="entry name" value="UBX"/>
    <property type="match status" value="1"/>
</dbReference>
<keyword evidence="3" id="KW-0862">Zinc</keyword>
<sequence>MDNVEKEKYQLDHVGVHWRVRDCRLLDFLPYKCEWGKQYCHDHRDPKAHDCIKKNEKINKIVHPCPICNCLVKVDSVASIDQVISRHIDSGECGKTKPNVPKSYACTFKSCKSTEFVKVLCDKCKVNYCLKHRFPSSHMCPGKPINNTSTKTAKASFTTTSTTSSYKNISDSQYHTEQKKQKNDLTSLREEQKQRYISGDLGEIRVIQTNGYRIQSNFKKTDTLRNVKDFININRTDGTIPYAICKDSSGQTPFSISQLDLTLQQLNLLPISTLYMVPLDNRSGGAGGNNNNNNNTNQEGLLSFLNPFKFFK</sequence>
<evidence type="ECO:0000256" key="4">
    <source>
        <dbReference type="PROSITE-ProRule" id="PRU00449"/>
    </source>
</evidence>
<dbReference type="InterPro" id="IPR001012">
    <property type="entry name" value="UBX_dom"/>
</dbReference>
<feature type="domain" description="AN1-type" evidence="6">
    <location>
        <begin position="100"/>
        <end position="148"/>
    </location>
</feature>